<organism evidence="3 4">
    <name type="scientific">Ktedonobacter racemifer DSM 44963</name>
    <dbReference type="NCBI Taxonomy" id="485913"/>
    <lineage>
        <taxon>Bacteria</taxon>
        <taxon>Bacillati</taxon>
        <taxon>Chloroflexota</taxon>
        <taxon>Ktedonobacteria</taxon>
        <taxon>Ktedonobacterales</taxon>
        <taxon>Ktedonobacteraceae</taxon>
        <taxon>Ktedonobacter</taxon>
    </lineage>
</organism>
<evidence type="ECO:0000256" key="1">
    <source>
        <dbReference type="SAM" id="MobiDB-lite"/>
    </source>
</evidence>
<dbReference type="SUPFAM" id="SSF52540">
    <property type="entry name" value="P-loop containing nucleoside triphosphate hydrolases"/>
    <property type="match status" value="1"/>
</dbReference>
<dbReference type="eggNOG" id="COG1672">
    <property type="taxonomic scope" value="Bacteria"/>
</dbReference>
<accession>D6TCQ2</accession>
<dbReference type="STRING" id="485913.Krac_9574"/>
<comment type="caution">
    <text evidence="3">The sequence shown here is derived from an EMBL/GenBank/DDBJ whole genome shotgun (WGS) entry which is preliminary data.</text>
</comment>
<dbReference type="Gene3D" id="3.40.50.300">
    <property type="entry name" value="P-loop containing nucleotide triphosphate hydrolases"/>
    <property type="match status" value="1"/>
</dbReference>
<evidence type="ECO:0000313" key="4">
    <source>
        <dbReference type="Proteomes" id="UP000004508"/>
    </source>
</evidence>
<dbReference type="GO" id="GO:0016887">
    <property type="term" value="F:ATP hydrolysis activity"/>
    <property type="evidence" value="ECO:0007669"/>
    <property type="project" value="InterPro"/>
</dbReference>
<dbReference type="AlphaFoldDB" id="D6TCQ2"/>
<sequence>MAQLTPDARARLEAFKAVIVKHAHLQDVDDQLSLRVEEHADATHVLLCGPGGVGKSKALSVIAERFKDEETDRFVVPILLLEPIPPDQGAYLRLDYYWQIIDALKEHVLVKELVGSVAHIMAAPKPARAKLGTIDWFKMRQVAEQALIRARVKAVFADEGHRLMQGDGSHSVDEQLEWLKSLSNRTKVLHVLAGPYALFGFRNTSGQLARRGRDIHFARYHVDNKEERIAFVAALKYLLERVPLEVDLNTSLSCWRWWGTGCVGCIGVLKDWLVDAVAATLIQNGTSLTEAVLTRTMPHPARRLSLEMEARAGEHSIARHDSESAKQFQALVKKPTKVAKEEAKQAAGNGSGVPHAGQADQMKASSAVTVLPMPQVTPKPTKPRVGQRAPERDSVGNTPSPAQKAVGCSFTEIIPVTRAQAEEAGVSRFECPTCLATRTIPFTEGSVKFPWHPKRTTVTPHQGLRWVKREIWRLSEK</sequence>
<evidence type="ECO:0000313" key="3">
    <source>
        <dbReference type="EMBL" id="EFH88166.1"/>
    </source>
</evidence>
<dbReference type="Pfam" id="PF13401">
    <property type="entry name" value="AAA_22"/>
    <property type="match status" value="1"/>
</dbReference>
<protein>
    <submittedName>
        <fullName evidence="3">ATPase</fullName>
    </submittedName>
</protein>
<dbReference type="EMBL" id="ADVG01000001">
    <property type="protein sequence ID" value="EFH88166.1"/>
    <property type="molecule type" value="Genomic_DNA"/>
</dbReference>
<feature type="region of interest" description="Disordered" evidence="1">
    <location>
        <begin position="339"/>
        <end position="406"/>
    </location>
</feature>
<dbReference type="InterPro" id="IPR049945">
    <property type="entry name" value="AAA_22"/>
</dbReference>
<dbReference type="OrthoDB" id="9086539at2"/>
<dbReference type="InParanoid" id="D6TCQ2"/>
<keyword evidence="4" id="KW-1185">Reference proteome</keyword>
<proteinExistence type="predicted"/>
<gene>
    <name evidence="3" type="ORF">Krac_9574</name>
</gene>
<dbReference type="RefSeq" id="WP_007903976.1">
    <property type="nucleotide sequence ID" value="NZ_ADVG01000001.1"/>
</dbReference>
<dbReference type="Proteomes" id="UP000004508">
    <property type="component" value="Unassembled WGS sequence"/>
</dbReference>
<evidence type="ECO:0000259" key="2">
    <source>
        <dbReference type="Pfam" id="PF13401"/>
    </source>
</evidence>
<reference evidence="3 4" key="1">
    <citation type="journal article" date="2011" name="Stand. Genomic Sci.">
        <title>Non-contiguous finished genome sequence and contextual data of the filamentous soil bacterium Ktedonobacter racemifer type strain (SOSP1-21).</title>
        <authorList>
            <person name="Chang Y.J."/>
            <person name="Land M."/>
            <person name="Hauser L."/>
            <person name="Chertkov O."/>
            <person name="Del Rio T.G."/>
            <person name="Nolan M."/>
            <person name="Copeland A."/>
            <person name="Tice H."/>
            <person name="Cheng J.F."/>
            <person name="Lucas S."/>
            <person name="Han C."/>
            <person name="Goodwin L."/>
            <person name="Pitluck S."/>
            <person name="Ivanova N."/>
            <person name="Ovchinikova G."/>
            <person name="Pati A."/>
            <person name="Chen A."/>
            <person name="Palaniappan K."/>
            <person name="Mavromatis K."/>
            <person name="Liolios K."/>
            <person name="Brettin T."/>
            <person name="Fiebig A."/>
            <person name="Rohde M."/>
            <person name="Abt B."/>
            <person name="Goker M."/>
            <person name="Detter J.C."/>
            <person name="Woyke T."/>
            <person name="Bristow J."/>
            <person name="Eisen J.A."/>
            <person name="Markowitz V."/>
            <person name="Hugenholtz P."/>
            <person name="Kyrpides N.C."/>
            <person name="Klenk H.P."/>
            <person name="Lapidus A."/>
        </authorList>
    </citation>
    <scope>NUCLEOTIDE SEQUENCE [LARGE SCALE GENOMIC DNA]</scope>
    <source>
        <strain evidence="4">DSM 44963</strain>
    </source>
</reference>
<name>D6TCQ2_KTERA</name>
<feature type="domain" description="ORC1/DEAH AAA+ ATPase" evidence="2">
    <location>
        <begin position="41"/>
        <end position="196"/>
    </location>
</feature>
<dbReference type="InterPro" id="IPR027417">
    <property type="entry name" value="P-loop_NTPase"/>
</dbReference>